<dbReference type="AlphaFoldDB" id="A0A6G2CEQ9"/>
<dbReference type="RefSeq" id="WP_129821197.1">
    <property type="nucleotide sequence ID" value="NZ_CAUWFM010000008.1"/>
</dbReference>
<proteinExistence type="predicted"/>
<reference evidence="1" key="1">
    <citation type="journal article" date="2019" name="Nat. Med.">
        <title>A library of human gut bacterial isolates paired with longitudinal multiomics data enables mechanistic microbiome research.</title>
        <authorList>
            <person name="Poyet M."/>
            <person name="Groussin M."/>
            <person name="Gibbons S.M."/>
            <person name="Avila-Pacheco J."/>
            <person name="Jiang X."/>
            <person name="Kearney S.M."/>
            <person name="Perrotta A.R."/>
            <person name="Berdy B."/>
            <person name="Zhao S."/>
            <person name="Lieberman T.D."/>
            <person name="Swanson P.K."/>
            <person name="Smith M."/>
            <person name="Roesemann S."/>
            <person name="Alexander J.E."/>
            <person name="Rich S.A."/>
            <person name="Livny J."/>
            <person name="Vlamakis H."/>
            <person name="Clish C."/>
            <person name="Bullock K."/>
            <person name="Deik A."/>
            <person name="Scott J."/>
            <person name="Pierce K.A."/>
            <person name="Xavier R.J."/>
            <person name="Alm E.J."/>
        </authorList>
    </citation>
    <scope>NUCLEOTIDE SEQUENCE</scope>
    <source>
        <strain evidence="1">BIOML-A179</strain>
    </source>
</reference>
<sequence length="202" mass="23382">MMKVKDELEKKEVIKSLRIALDETLKQCDSCEDRVHQSIKIANCVLSKEEYYELLNEYQRFENNFGILESLSVQITELSSILQAMSVAAALKEVRNSIDQLLDIMEKINFRLDVQKFDLLMAQLMEELMGVIDFDAIEYETLEAALGAPFIVLETLDVLDREYQDIYYPLNVLKIQSFNSKTAAYQYALSRGIRKEFVIKKA</sequence>
<organism evidence="1">
    <name type="scientific">Turicibacter sanguinis</name>
    <dbReference type="NCBI Taxonomy" id="154288"/>
    <lineage>
        <taxon>Bacteria</taxon>
        <taxon>Bacillati</taxon>
        <taxon>Bacillota</taxon>
        <taxon>Erysipelotrichia</taxon>
        <taxon>Erysipelotrichales</taxon>
        <taxon>Turicibacteraceae</taxon>
        <taxon>Turicibacter</taxon>
    </lineage>
</organism>
<dbReference type="GeneID" id="60059044"/>
<comment type="caution">
    <text evidence="1">The sequence shown here is derived from an EMBL/GenBank/DDBJ whole genome shotgun (WGS) entry which is preliminary data.</text>
</comment>
<gene>
    <name evidence="1" type="ORF">GMA64_11640</name>
</gene>
<protein>
    <submittedName>
        <fullName evidence="1">Uncharacterized protein</fullName>
    </submittedName>
</protein>
<accession>A0A6G2CEQ9</accession>
<evidence type="ECO:0000313" key="1">
    <source>
        <dbReference type="EMBL" id="MTL95181.1"/>
    </source>
</evidence>
<name>A0A6G2CEQ9_9FIRM</name>
<dbReference type="EMBL" id="WMQV01000034">
    <property type="protein sequence ID" value="MTL95181.1"/>
    <property type="molecule type" value="Genomic_DNA"/>
</dbReference>